<protein>
    <recommendedName>
        <fullName evidence="8">Major facilitator superfamily (MFS) profile domain-containing protein</fullName>
    </recommendedName>
</protein>
<name>A0A7R7HYE7_9ACTN</name>
<dbReference type="AlphaFoldDB" id="A0A7R7HYE7"/>
<evidence type="ECO:0000313" key="6">
    <source>
        <dbReference type="EMBL" id="BCJ37053.1"/>
    </source>
</evidence>
<keyword evidence="4 5" id="KW-0472">Membrane</keyword>
<dbReference type="PANTHER" id="PTHR42718:SF39">
    <property type="entry name" value="ACTINORHODIN TRANSPORTER-RELATED"/>
    <property type="match status" value="1"/>
</dbReference>
<dbReference type="InterPro" id="IPR036259">
    <property type="entry name" value="MFS_trans_sf"/>
</dbReference>
<evidence type="ECO:0000256" key="1">
    <source>
        <dbReference type="ARBA" id="ARBA00004141"/>
    </source>
</evidence>
<organism evidence="6 7">
    <name type="scientific">Actinocatenispora thailandica</name>
    <dbReference type="NCBI Taxonomy" id="227318"/>
    <lineage>
        <taxon>Bacteria</taxon>
        <taxon>Bacillati</taxon>
        <taxon>Actinomycetota</taxon>
        <taxon>Actinomycetes</taxon>
        <taxon>Micromonosporales</taxon>
        <taxon>Micromonosporaceae</taxon>
        <taxon>Actinocatenispora</taxon>
    </lineage>
</organism>
<dbReference type="SUPFAM" id="SSF103473">
    <property type="entry name" value="MFS general substrate transporter"/>
    <property type="match status" value="1"/>
</dbReference>
<feature type="transmembrane region" description="Helical" evidence="5">
    <location>
        <begin position="32"/>
        <end position="54"/>
    </location>
</feature>
<evidence type="ECO:0008006" key="8">
    <source>
        <dbReference type="Google" id="ProtNLM"/>
    </source>
</evidence>
<dbReference type="KEGG" id="atl:Athai_45560"/>
<gene>
    <name evidence="6" type="ORF">Athai_45560</name>
</gene>
<evidence type="ECO:0000313" key="7">
    <source>
        <dbReference type="Proteomes" id="UP000611640"/>
    </source>
</evidence>
<evidence type="ECO:0000256" key="5">
    <source>
        <dbReference type="SAM" id="Phobius"/>
    </source>
</evidence>
<dbReference type="GO" id="GO:0016020">
    <property type="term" value="C:membrane"/>
    <property type="evidence" value="ECO:0007669"/>
    <property type="project" value="UniProtKB-SubCell"/>
</dbReference>
<evidence type="ECO:0000256" key="4">
    <source>
        <dbReference type="ARBA" id="ARBA00023136"/>
    </source>
</evidence>
<reference evidence="6 7" key="1">
    <citation type="submission" date="2020-08" db="EMBL/GenBank/DDBJ databases">
        <title>Whole genome shotgun sequence of Actinocatenispora thailandica NBRC 105041.</title>
        <authorList>
            <person name="Komaki H."/>
            <person name="Tamura T."/>
        </authorList>
    </citation>
    <scope>NUCLEOTIDE SEQUENCE [LARGE SCALE GENOMIC DNA]</scope>
    <source>
        <strain evidence="6 7">NBRC 105041</strain>
    </source>
</reference>
<dbReference type="EMBL" id="AP023355">
    <property type="protein sequence ID" value="BCJ37053.1"/>
    <property type="molecule type" value="Genomic_DNA"/>
</dbReference>
<evidence type="ECO:0000256" key="2">
    <source>
        <dbReference type="ARBA" id="ARBA00022692"/>
    </source>
</evidence>
<keyword evidence="2 5" id="KW-0812">Transmembrane</keyword>
<dbReference type="Proteomes" id="UP000611640">
    <property type="component" value="Chromosome"/>
</dbReference>
<keyword evidence="7" id="KW-1185">Reference proteome</keyword>
<dbReference type="PANTHER" id="PTHR42718">
    <property type="entry name" value="MAJOR FACILITATOR SUPERFAMILY MULTIDRUG TRANSPORTER MFSC"/>
    <property type="match status" value="1"/>
</dbReference>
<accession>A0A7R7HYE7</accession>
<proteinExistence type="predicted"/>
<feature type="transmembrane region" description="Helical" evidence="5">
    <location>
        <begin position="66"/>
        <end position="93"/>
    </location>
</feature>
<evidence type="ECO:0000256" key="3">
    <source>
        <dbReference type="ARBA" id="ARBA00022989"/>
    </source>
</evidence>
<comment type="subcellular location">
    <subcellularLocation>
        <location evidence="1">Membrane</location>
        <topology evidence="1">Multi-pass membrane protein</topology>
    </subcellularLocation>
</comment>
<sequence>MVGAAGMGLTASPVAVLTMHDLPPDRAGTGSALFGTTSQLGASIGVAAIGSVFFRRLASGAGSGPGAYGAALAAALWVGIAMLALAFAAAFLLPGGRTARRTGERRTEAAAGA</sequence>
<keyword evidence="3 5" id="KW-1133">Transmembrane helix</keyword>